<dbReference type="Proteomes" id="UP000066661">
    <property type="component" value="Chromosome I"/>
</dbReference>
<evidence type="ECO:0000313" key="2">
    <source>
        <dbReference type="Proteomes" id="UP000066661"/>
    </source>
</evidence>
<gene>
    <name evidence="1" type="ORF">ABR2091_0087</name>
</gene>
<dbReference type="EMBL" id="LN997846">
    <property type="protein sequence ID" value="CUW33525.1"/>
    <property type="molecule type" value="Genomic_DNA"/>
</dbReference>
<organism evidence="1 2">
    <name type="scientific">Acinetobacter baumannii</name>
    <dbReference type="NCBI Taxonomy" id="470"/>
    <lineage>
        <taxon>Bacteria</taxon>
        <taxon>Pseudomonadati</taxon>
        <taxon>Pseudomonadota</taxon>
        <taxon>Gammaproteobacteria</taxon>
        <taxon>Moraxellales</taxon>
        <taxon>Moraxellaceae</taxon>
        <taxon>Acinetobacter</taxon>
        <taxon>Acinetobacter calcoaceticus/baumannii complex</taxon>
    </lineage>
</organism>
<protein>
    <submittedName>
        <fullName evidence="1">Uncharacterized protein</fullName>
    </submittedName>
</protein>
<proteinExistence type="predicted"/>
<sequence length="68" mass="7662">MLSGCEKCDECGSQYLKSKSSMASLCPECASIIYGYTNCKHVFKEGRCKHCYWDGSTTTYIEDLKKNS</sequence>
<name>A0A505ZU30_ACIBA</name>
<accession>A0A505ZU30</accession>
<dbReference type="AlphaFoldDB" id="A0A505ZU30"/>
<reference evidence="1 2" key="1">
    <citation type="submission" date="2015-12" db="EMBL/GenBank/DDBJ databases">
        <authorList>
            <person name="Wibberg D."/>
        </authorList>
    </citation>
    <scope>NUCLEOTIDE SEQUENCE [LARGE SCALE GENOMIC DNA]</scope>
    <source>
        <strain evidence="1">R2091</strain>
    </source>
</reference>
<evidence type="ECO:0000313" key="1">
    <source>
        <dbReference type="EMBL" id="CUW33525.1"/>
    </source>
</evidence>